<dbReference type="EMBL" id="LAZR01002935">
    <property type="protein sequence ID" value="KKN23824.1"/>
    <property type="molecule type" value="Genomic_DNA"/>
</dbReference>
<proteinExistence type="predicted"/>
<evidence type="ECO:0000313" key="1">
    <source>
        <dbReference type="EMBL" id="KKN23824.1"/>
    </source>
</evidence>
<accession>A0A0F9P1D8</accession>
<sequence length="312" mass="33710">MAYTDLTDTFGYKVEIISGDLVDLMENDRAIQDFIPYNNRPALQRLSATEIRFKANNKSTADTEADVMFPDGSVVFFIQNNPVSNQIFDITRTADIVWPTVQGGLRAGLSEASNTWYAIYAVRITISPGVFTAVLVGDTTLPLQVNAATLNTRYGPNSWVYLGMVRNGDNGTVPSDLLDFVMVRSRTYFKNVRGDALAFEKGTGVLLATGTVTDLDWAYSPGVGATDIPDHIKLAGFTFHSAFDTVNEAKDSAGNHFLVASGIPGAAVAWRDTVIAPTEDGVKMFGGGAEDRAIHLVSFDDNVLGLGYSAQI</sequence>
<reference evidence="1" key="1">
    <citation type="journal article" date="2015" name="Nature">
        <title>Complex archaea that bridge the gap between prokaryotes and eukaryotes.</title>
        <authorList>
            <person name="Spang A."/>
            <person name="Saw J.H."/>
            <person name="Jorgensen S.L."/>
            <person name="Zaremba-Niedzwiedzka K."/>
            <person name="Martijn J."/>
            <person name="Lind A.E."/>
            <person name="van Eijk R."/>
            <person name="Schleper C."/>
            <person name="Guy L."/>
            <person name="Ettema T.J."/>
        </authorList>
    </citation>
    <scope>NUCLEOTIDE SEQUENCE</scope>
</reference>
<name>A0A0F9P1D8_9ZZZZ</name>
<dbReference type="AlphaFoldDB" id="A0A0F9P1D8"/>
<protein>
    <submittedName>
        <fullName evidence="1">Uncharacterized protein</fullName>
    </submittedName>
</protein>
<organism evidence="1">
    <name type="scientific">marine sediment metagenome</name>
    <dbReference type="NCBI Taxonomy" id="412755"/>
    <lineage>
        <taxon>unclassified sequences</taxon>
        <taxon>metagenomes</taxon>
        <taxon>ecological metagenomes</taxon>
    </lineage>
</organism>
<gene>
    <name evidence="1" type="ORF">LCGC14_0901080</name>
</gene>
<comment type="caution">
    <text evidence="1">The sequence shown here is derived from an EMBL/GenBank/DDBJ whole genome shotgun (WGS) entry which is preliminary data.</text>
</comment>